<evidence type="ECO:0000256" key="5">
    <source>
        <dbReference type="ARBA" id="ARBA00023014"/>
    </source>
</evidence>
<evidence type="ECO:0000256" key="2">
    <source>
        <dbReference type="ARBA" id="ARBA00022723"/>
    </source>
</evidence>
<evidence type="ECO:0000256" key="4">
    <source>
        <dbReference type="ARBA" id="ARBA00023004"/>
    </source>
</evidence>
<evidence type="ECO:0000256" key="1">
    <source>
        <dbReference type="ARBA" id="ARBA00022714"/>
    </source>
</evidence>
<protein>
    <submittedName>
        <fullName evidence="8">MarR family transcriptional regulator</fullName>
    </submittedName>
</protein>
<dbReference type="SUPFAM" id="SSF50022">
    <property type="entry name" value="ISP domain"/>
    <property type="match status" value="1"/>
</dbReference>
<name>A0A2I8F4N6_9BURK</name>
<evidence type="ECO:0000259" key="7">
    <source>
        <dbReference type="PROSITE" id="PS51296"/>
    </source>
</evidence>
<dbReference type="Pfam" id="PF19301">
    <property type="entry name" value="LigXa_C"/>
    <property type="match status" value="1"/>
</dbReference>
<dbReference type="InterPro" id="IPR045623">
    <property type="entry name" value="LigXa_C"/>
</dbReference>
<dbReference type="KEGG" id="pter:C2L65_44680"/>
<feature type="region of interest" description="Disordered" evidence="6">
    <location>
        <begin position="188"/>
        <end position="216"/>
    </location>
</feature>
<reference evidence="8 9" key="1">
    <citation type="submission" date="2018-01" db="EMBL/GenBank/DDBJ databases">
        <title>Species boundaries and ecological features among Paraburkholderia terrae DSMZ17804T, P. hospita DSMZ17164T and P. caribensis DSMZ13236T.</title>
        <authorList>
            <person name="Pratama A.A."/>
        </authorList>
    </citation>
    <scope>NUCLEOTIDE SEQUENCE [LARGE SCALE GENOMIC DNA]</scope>
    <source>
        <strain evidence="8 9">DSM 17804</strain>
    </source>
</reference>
<dbReference type="GO" id="GO:0046872">
    <property type="term" value="F:metal ion binding"/>
    <property type="evidence" value="ECO:0007669"/>
    <property type="project" value="UniProtKB-KW"/>
</dbReference>
<keyword evidence="1" id="KW-0001">2Fe-2S</keyword>
<dbReference type="EMBL" id="CP026114">
    <property type="protein sequence ID" value="AUT66689.1"/>
    <property type="molecule type" value="Genomic_DNA"/>
</dbReference>
<dbReference type="GO" id="GO:0016491">
    <property type="term" value="F:oxidoreductase activity"/>
    <property type="evidence" value="ECO:0007669"/>
    <property type="project" value="UniProtKB-KW"/>
</dbReference>
<keyword evidence="4" id="KW-0408">Iron</keyword>
<accession>A0A2I8F4N6</accession>
<feature type="domain" description="Rieske" evidence="7">
    <location>
        <begin position="27"/>
        <end position="134"/>
    </location>
</feature>
<dbReference type="PANTHER" id="PTHR21266:SF59">
    <property type="entry name" value="BLR4922 PROTEIN"/>
    <property type="match status" value="1"/>
</dbReference>
<dbReference type="InterPro" id="IPR017941">
    <property type="entry name" value="Rieske_2Fe-2S"/>
</dbReference>
<evidence type="ECO:0000313" key="8">
    <source>
        <dbReference type="EMBL" id="AUT66689.1"/>
    </source>
</evidence>
<dbReference type="InterPro" id="IPR036922">
    <property type="entry name" value="Rieske_2Fe-2S_sf"/>
</dbReference>
<gene>
    <name evidence="8" type="ORF">C2L65_44680</name>
</gene>
<dbReference type="GO" id="GO:0051537">
    <property type="term" value="F:2 iron, 2 sulfur cluster binding"/>
    <property type="evidence" value="ECO:0007669"/>
    <property type="project" value="UniProtKB-KW"/>
</dbReference>
<organism evidence="8 9">
    <name type="scientific">Paraburkholderia terrae</name>
    <dbReference type="NCBI Taxonomy" id="311230"/>
    <lineage>
        <taxon>Bacteria</taxon>
        <taxon>Pseudomonadati</taxon>
        <taxon>Pseudomonadota</taxon>
        <taxon>Betaproteobacteria</taxon>
        <taxon>Burkholderiales</taxon>
        <taxon>Burkholderiaceae</taxon>
        <taxon>Paraburkholderia</taxon>
    </lineage>
</organism>
<sequence length="430" mass="47993">MLSKADNELMCRVEEDQPMGIFLRRFWLPACLLDEIPSPGEGPVRVNLVGERLVAWRNAEGRVGLMAEACPHRGVSLMLARDEGNGLRCIYHGWKVDVAGHVCEMPGEPKDSRMCGRVNNQTFPCVEAGGLLWAYLGPGEPPALPRFPWMDLPASHYVVRKTLYNVNFVQSLEGSLDSAHSDFLHSAETSASGDYDQDQVHSDGRRSRPSTDTSPEIDVRETEFGFIYGAIRKAVADPENLAYVRATAYALPFYSMIPPVYMQASVPLDSENTAMYLVWYDNEQPLSPVEVKAHETFLGLRMGEDLLPDYRRPGRASNRWFQDREGIKSGTTYTGLYGTTMQDIAVQESMGPIQDRTVEHLGMTDKAIVHMRRMLLASARQIRDGKEPEIPALTCDYGKVRSAAATINRGDDWWEKLYGATPAASLEKAV</sequence>
<dbReference type="Gene3D" id="3.90.380.10">
    <property type="entry name" value="Naphthalene 1,2-dioxygenase Alpha Subunit, Chain A, domain 1"/>
    <property type="match status" value="1"/>
</dbReference>
<keyword evidence="2" id="KW-0479">Metal-binding</keyword>
<keyword evidence="3" id="KW-0560">Oxidoreductase</keyword>
<evidence type="ECO:0000313" key="9">
    <source>
        <dbReference type="Proteomes" id="UP000243502"/>
    </source>
</evidence>
<dbReference type="Gene3D" id="2.102.10.10">
    <property type="entry name" value="Rieske [2Fe-2S] iron-sulphur domain"/>
    <property type="match status" value="1"/>
</dbReference>
<evidence type="ECO:0000256" key="3">
    <source>
        <dbReference type="ARBA" id="ARBA00023002"/>
    </source>
</evidence>
<evidence type="ECO:0000256" key="6">
    <source>
        <dbReference type="SAM" id="MobiDB-lite"/>
    </source>
</evidence>
<proteinExistence type="predicted"/>
<dbReference type="AlphaFoldDB" id="A0A2I8F4N6"/>
<dbReference type="Pfam" id="PF00355">
    <property type="entry name" value="Rieske"/>
    <property type="match status" value="1"/>
</dbReference>
<dbReference type="OrthoDB" id="9790995at2"/>
<keyword evidence="5" id="KW-0411">Iron-sulfur</keyword>
<dbReference type="RefSeq" id="WP_052426989.1">
    <property type="nucleotide sequence ID" value="NZ_CP026114.1"/>
</dbReference>
<dbReference type="PROSITE" id="PS51296">
    <property type="entry name" value="RIESKE"/>
    <property type="match status" value="1"/>
</dbReference>
<dbReference type="Proteomes" id="UP000243502">
    <property type="component" value="Chromosome 4"/>
</dbReference>
<dbReference type="InterPro" id="IPR050584">
    <property type="entry name" value="Cholesterol_7-desaturase"/>
</dbReference>
<dbReference type="PANTHER" id="PTHR21266">
    <property type="entry name" value="IRON-SULFUR DOMAIN CONTAINING PROTEIN"/>
    <property type="match status" value="1"/>
</dbReference>
<dbReference type="SUPFAM" id="SSF55961">
    <property type="entry name" value="Bet v1-like"/>
    <property type="match status" value="1"/>
</dbReference>